<dbReference type="AlphaFoldDB" id="A0A6A4YY80"/>
<reference evidence="1 2" key="1">
    <citation type="submission" date="2019-06" db="EMBL/GenBank/DDBJ databases">
        <title>Genomics analysis of Aphanomyces spp. identifies a new class of oomycete effector associated with host adaptation.</title>
        <authorList>
            <person name="Gaulin E."/>
        </authorList>
    </citation>
    <scope>NUCLEOTIDE SEQUENCE [LARGE SCALE GENOMIC DNA]</scope>
    <source>
        <strain evidence="1 2">E</strain>
    </source>
</reference>
<accession>A0A6A4YY80</accession>
<sequence>MHCNRCKTSIPWELYVDGESRSGGNTPDNTFFFESSDPDYVTMNYASFDAYRDETYDAFAESSGQRVIACIARPSVGANAMLHQDDVSFVLNELREINGYAFW</sequence>
<proteinExistence type="predicted"/>
<comment type="caution">
    <text evidence="1">The sequence shown here is derived from an EMBL/GenBank/DDBJ whole genome shotgun (WGS) entry which is preliminary data.</text>
</comment>
<gene>
    <name evidence="1" type="ORF">AaE_015241</name>
</gene>
<evidence type="ECO:0000313" key="1">
    <source>
        <dbReference type="EMBL" id="KAF0703791.1"/>
    </source>
</evidence>
<dbReference type="Proteomes" id="UP000469452">
    <property type="component" value="Unassembled WGS sequence"/>
</dbReference>
<protein>
    <submittedName>
        <fullName evidence="1">Uncharacterized protein</fullName>
    </submittedName>
</protein>
<organism evidence="1 2">
    <name type="scientific">Aphanomyces astaci</name>
    <name type="common">Crayfish plague agent</name>
    <dbReference type="NCBI Taxonomy" id="112090"/>
    <lineage>
        <taxon>Eukaryota</taxon>
        <taxon>Sar</taxon>
        <taxon>Stramenopiles</taxon>
        <taxon>Oomycota</taxon>
        <taxon>Saprolegniomycetes</taxon>
        <taxon>Saprolegniales</taxon>
        <taxon>Verrucalvaceae</taxon>
        <taxon>Aphanomyces</taxon>
    </lineage>
</organism>
<name>A0A6A4YY80_APHAT</name>
<dbReference type="EMBL" id="VJMI01020618">
    <property type="protein sequence ID" value="KAF0703791.1"/>
    <property type="molecule type" value="Genomic_DNA"/>
</dbReference>
<evidence type="ECO:0000313" key="2">
    <source>
        <dbReference type="Proteomes" id="UP000469452"/>
    </source>
</evidence>